<gene>
    <name evidence="6" type="ORF">HPP92_016908</name>
</gene>
<dbReference type="Proteomes" id="UP000639772">
    <property type="component" value="Unassembled WGS sequence"/>
</dbReference>
<organism evidence="6 7">
    <name type="scientific">Vanilla planifolia</name>
    <name type="common">Vanilla</name>
    <dbReference type="NCBI Taxonomy" id="51239"/>
    <lineage>
        <taxon>Eukaryota</taxon>
        <taxon>Viridiplantae</taxon>
        <taxon>Streptophyta</taxon>
        <taxon>Embryophyta</taxon>
        <taxon>Tracheophyta</taxon>
        <taxon>Spermatophyta</taxon>
        <taxon>Magnoliopsida</taxon>
        <taxon>Liliopsida</taxon>
        <taxon>Asparagales</taxon>
        <taxon>Orchidaceae</taxon>
        <taxon>Vanilloideae</taxon>
        <taxon>Vanilleae</taxon>
        <taxon>Vanilla</taxon>
    </lineage>
</organism>
<dbReference type="EMBL" id="JADCNM010000008">
    <property type="protein sequence ID" value="KAG0472362.1"/>
    <property type="molecule type" value="Genomic_DNA"/>
</dbReference>
<feature type="domain" description="PPPDE" evidence="5">
    <location>
        <begin position="15"/>
        <end position="144"/>
    </location>
</feature>
<feature type="region of interest" description="Disordered" evidence="4">
    <location>
        <begin position="134"/>
        <end position="161"/>
    </location>
</feature>
<dbReference type="PANTHER" id="PTHR12378:SF17">
    <property type="entry name" value="OS06G0182100 PROTEIN"/>
    <property type="match status" value="1"/>
</dbReference>
<proteinExistence type="inferred from homology"/>
<name>A0A835QR80_VANPL</name>
<dbReference type="PROSITE" id="PS51858">
    <property type="entry name" value="PPPDE"/>
    <property type="match status" value="1"/>
</dbReference>
<comment type="caution">
    <text evidence="6">The sequence shown here is derived from an EMBL/GenBank/DDBJ whole genome shotgun (WGS) entry which is preliminary data.</text>
</comment>
<evidence type="ECO:0000256" key="2">
    <source>
        <dbReference type="ARBA" id="ARBA00022670"/>
    </source>
</evidence>
<dbReference type="GO" id="GO:0016579">
    <property type="term" value="P:protein deubiquitination"/>
    <property type="evidence" value="ECO:0007669"/>
    <property type="project" value="TreeGrafter"/>
</dbReference>
<protein>
    <recommendedName>
        <fullName evidence="5">PPPDE domain-containing protein</fullName>
    </recommendedName>
</protein>
<dbReference type="PANTHER" id="PTHR12378">
    <property type="entry name" value="DESUMOYLATING ISOPEPTIDASE"/>
    <property type="match status" value="1"/>
</dbReference>
<evidence type="ECO:0000256" key="4">
    <source>
        <dbReference type="SAM" id="MobiDB-lite"/>
    </source>
</evidence>
<evidence type="ECO:0000313" key="7">
    <source>
        <dbReference type="Proteomes" id="UP000639772"/>
    </source>
</evidence>
<evidence type="ECO:0000313" key="6">
    <source>
        <dbReference type="EMBL" id="KAG0472362.1"/>
    </source>
</evidence>
<keyword evidence="2" id="KW-0645">Protease</keyword>
<dbReference type="Pfam" id="PF05903">
    <property type="entry name" value="Peptidase_C97"/>
    <property type="match status" value="1"/>
</dbReference>
<dbReference type="GO" id="GO:0101005">
    <property type="term" value="F:deubiquitinase activity"/>
    <property type="evidence" value="ECO:0007669"/>
    <property type="project" value="TreeGrafter"/>
</dbReference>
<evidence type="ECO:0000256" key="1">
    <source>
        <dbReference type="ARBA" id="ARBA00008140"/>
    </source>
</evidence>
<dbReference type="OrthoDB" id="412286at2759"/>
<feature type="compositionally biased region" description="Gly residues" evidence="4">
    <location>
        <begin position="142"/>
        <end position="157"/>
    </location>
</feature>
<dbReference type="Gene3D" id="3.90.1720.30">
    <property type="entry name" value="PPPDE domains"/>
    <property type="match status" value="1"/>
</dbReference>
<reference evidence="6 7" key="1">
    <citation type="journal article" date="2020" name="Nat. Food">
        <title>A phased Vanilla planifolia genome enables genetic improvement of flavour and production.</title>
        <authorList>
            <person name="Hasing T."/>
            <person name="Tang H."/>
            <person name="Brym M."/>
            <person name="Khazi F."/>
            <person name="Huang T."/>
            <person name="Chambers A.H."/>
        </authorList>
    </citation>
    <scope>NUCLEOTIDE SEQUENCE [LARGE SCALE GENOMIC DNA]</scope>
    <source>
        <tissue evidence="6">Leaf</tissue>
    </source>
</reference>
<evidence type="ECO:0000259" key="5">
    <source>
        <dbReference type="PROSITE" id="PS51858"/>
    </source>
</evidence>
<sequence>MFVGRASVRKRMGEVSVYLNVYDVTTINGYAYWLGLGVYHSGVQVHGVEYAYGSHDHPTTGIYESEPRSCPRFSFRKSILIGNTDLEKREVRILMEELAEGYTGNTYNLISKNCNHFCNDACLRLTGNAIPRWVQSPRQPRGEGGGDGGGGGGGGGAVRVSAGGARGRWRQTFGGMEGWRFANGRWL</sequence>
<accession>A0A835QR80</accession>
<comment type="similarity">
    <text evidence="1">Belongs to the DeSI family.</text>
</comment>
<dbReference type="InterPro" id="IPR008580">
    <property type="entry name" value="PPPDE_dom"/>
</dbReference>
<dbReference type="AlphaFoldDB" id="A0A835QR80"/>
<dbReference type="InterPro" id="IPR042266">
    <property type="entry name" value="PPPDE_sf"/>
</dbReference>
<evidence type="ECO:0000256" key="3">
    <source>
        <dbReference type="ARBA" id="ARBA00022801"/>
    </source>
</evidence>
<dbReference type="GO" id="GO:0006508">
    <property type="term" value="P:proteolysis"/>
    <property type="evidence" value="ECO:0007669"/>
    <property type="project" value="UniProtKB-KW"/>
</dbReference>
<keyword evidence="3" id="KW-0378">Hydrolase</keyword>
<dbReference type="SMART" id="SM01179">
    <property type="entry name" value="DUF862"/>
    <property type="match status" value="1"/>
</dbReference>